<dbReference type="GO" id="GO:0045892">
    <property type="term" value="P:negative regulation of DNA-templated transcription"/>
    <property type="evidence" value="ECO:0007669"/>
    <property type="project" value="TreeGrafter"/>
</dbReference>
<dbReference type="InterPro" id="IPR050707">
    <property type="entry name" value="HTH_MetabolicPath_Reg"/>
</dbReference>
<dbReference type="InterPro" id="IPR029016">
    <property type="entry name" value="GAF-like_dom_sf"/>
</dbReference>
<accession>K2NKU1</accession>
<dbReference type="PATRIC" id="fig|1231190.3.peg.4713"/>
<dbReference type="RefSeq" id="WP_009452806.1">
    <property type="nucleotide sequence ID" value="NZ_AMSI01000027.1"/>
</dbReference>
<evidence type="ECO:0000259" key="5">
    <source>
        <dbReference type="PROSITE" id="PS51078"/>
    </source>
</evidence>
<gene>
    <name evidence="6" type="ORF">NA8A_22858</name>
</gene>
<evidence type="ECO:0000313" key="6">
    <source>
        <dbReference type="EMBL" id="EKF40035.1"/>
    </source>
</evidence>
<protein>
    <submittedName>
        <fullName evidence="6">IclR family transcriptional regulator</fullName>
    </submittedName>
</protein>
<dbReference type="InterPro" id="IPR036388">
    <property type="entry name" value="WH-like_DNA-bd_sf"/>
</dbReference>
<feature type="domain" description="IclR-ED" evidence="5">
    <location>
        <begin position="69"/>
        <end position="250"/>
    </location>
</feature>
<dbReference type="EMBL" id="AMSI01000027">
    <property type="protein sequence ID" value="EKF40035.1"/>
    <property type="molecule type" value="Genomic_DNA"/>
</dbReference>
<feature type="domain" description="HTH iclR-type" evidence="4">
    <location>
        <begin position="5"/>
        <end position="68"/>
    </location>
</feature>
<evidence type="ECO:0000259" key="4">
    <source>
        <dbReference type="PROSITE" id="PS51077"/>
    </source>
</evidence>
<dbReference type="PANTHER" id="PTHR30136">
    <property type="entry name" value="HELIX-TURN-HELIX TRANSCRIPTIONAL REGULATOR, ICLR FAMILY"/>
    <property type="match status" value="1"/>
</dbReference>
<proteinExistence type="predicted"/>
<organism evidence="6 7">
    <name type="scientific">Nitratireductor indicus C115</name>
    <dbReference type="NCBI Taxonomy" id="1231190"/>
    <lineage>
        <taxon>Bacteria</taxon>
        <taxon>Pseudomonadati</taxon>
        <taxon>Pseudomonadota</taxon>
        <taxon>Alphaproteobacteria</taxon>
        <taxon>Hyphomicrobiales</taxon>
        <taxon>Phyllobacteriaceae</taxon>
        <taxon>Nitratireductor</taxon>
    </lineage>
</organism>
<dbReference type="Pfam" id="PF01614">
    <property type="entry name" value="IclR_C"/>
    <property type="match status" value="1"/>
</dbReference>
<sequence>MAEGTQSIDRAATILNIVAREHKNGASFADIMNETQLKRPTTRRLLMALVEHGFVEFDGENKRYHLGPKIYEFGLQVLPFFDFQEVYRPSLMRLVESTGDTVFLNRLVGDDMVCIARETGSFPVKAFVLDVGVQRPLGLGAGGLAILAAMDEAQAQAMLQRNQKRLKDSDTAPERIPLLIEEARQKGYVSREVSRLGIRTVAMAILDSAGTPFASLSVSTIQERMRGDHLEMVVNALEREVRRINDKLSKMRPLHPLHSR</sequence>
<keyword evidence="2" id="KW-0238">DNA-binding</keyword>
<dbReference type="PANTHER" id="PTHR30136:SF39">
    <property type="entry name" value="TRANSCRIPTIONAL REGULATORY PROTEIN"/>
    <property type="match status" value="1"/>
</dbReference>
<evidence type="ECO:0000256" key="2">
    <source>
        <dbReference type="ARBA" id="ARBA00023125"/>
    </source>
</evidence>
<keyword evidence="1" id="KW-0805">Transcription regulation</keyword>
<dbReference type="GO" id="GO:0003700">
    <property type="term" value="F:DNA-binding transcription factor activity"/>
    <property type="evidence" value="ECO:0007669"/>
    <property type="project" value="TreeGrafter"/>
</dbReference>
<dbReference type="STRING" id="721133.SAMN05216176_11921"/>
<evidence type="ECO:0000256" key="3">
    <source>
        <dbReference type="ARBA" id="ARBA00023163"/>
    </source>
</evidence>
<dbReference type="Pfam" id="PF09339">
    <property type="entry name" value="HTH_IclR"/>
    <property type="match status" value="1"/>
</dbReference>
<dbReference type="InterPro" id="IPR036390">
    <property type="entry name" value="WH_DNA-bd_sf"/>
</dbReference>
<evidence type="ECO:0000313" key="7">
    <source>
        <dbReference type="Proteomes" id="UP000007374"/>
    </source>
</evidence>
<reference evidence="6 7" key="1">
    <citation type="journal article" date="2012" name="J. Bacteriol.">
        <title>Genome Sequence of Nitratireductor indicus Type Strain C115.</title>
        <authorList>
            <person name="Lai Q."/>
            <person name="Li G."/>
            <person name="Yu Z."/>
            <person name="Shao Z."/>
        </authorList>
    </citation>
    <scope>NUCLEOTIDE SEQUENCE [LARGE SCALE GENOMIC DNA]</scope>
    <source>
        <strain evidence="6 7">C115</strain>
    </source>
</reference>
<dbReference type="InterPro" id="IPR005471">
    <property type="entry name" value="Tscrpt_reg_IclR_N"/>
</dbReference>
<dbReference type="InterPro" id="IPR014757">
    <property type="entry name" value="Tscrpt_reg_IclR_C"/>
</dbReference>
<evidence type="ECO:0000256" key="1">
    <source>
        <dbReference type="ARBA" id="ARBA00023015"/>
    </source>
</evidence>
<keyword evidence="3" id="KW-0804">Transcription</keyword>
<dbReference type="PROSITE" id="PS51077">
    <property type="entry name" value="HTH_ICLR"/>
    <property type="match status" value="1"/>
</dbReference>
<dbReference type="Proteomes" id="UP000007374">
    <property type="component" value="Unassembled WGS sequence"/>
</dbReference>
<dbReference type="GO" id="GO:0003677">
    <property type="term" value="F:DNA binding"/>
    <property type="evidence" value="ECO:0007669"/>
    <property type="project" value="UniProtKB-KW"/>
</dbReference>
<comment type="caution">
    <text evidence="6">The sequence shown here is derived from an EMBL/GenBank/DDBJ whole genome shotgun (WGS) entry which is preliminary data.</text>
</comment>
<dbReference type="Gene3D" id="3.30.450.40">
    <property type="match status" value="1"/>
</dbReference>
<dbReference type="SUPFAM" id="SSF55781">
    <property type="entry name" value="GAF domain-like"/>
    <property type="match status" value="1"/>
</dbReference>
<dbReference type="PROSITE" id="PS51078">
    <property type="entry name" value="ICLR_ED"/>
    <property type="match status" value="1"/>
</dbReference>
<dbReference type="AlphaFoldDB" id="K2NKU1"/>
<dbReference type="SUPFAM" id="SSF46785">
    <property type="entry name" value="Winged helix' DNA-binding domain"/>
    <property type="match status" value="1"/>
</dbReference>
<dbReference type="SMART" id="SM00346">
    <property type="entry name" value="HTH_ICLR"/>
    <property type="match status" value="1"/>
</dbReference>
<keyword evidence="7" id="KW-1185">Reference proteome</keyword>
<dbReference type="Gene3D" id="1.10.10.10">
    <property type="entry name" value="Winged helix-like DNA-binding domain superfamily/Winged helix DNA-binding domain"/>
    <property type="match status" value="1"/>
</dbReference>
<name>K2NKU1_9HYPH</name>
<dbReference type="eggNOG" id="COG1414">
    <property type="taxonomic scope" value="Bacteria"/>
</dbReference>